<keyword evidence="8" id="KW-1185">Reference proteome</keyword>
<dbReference type="InterPro" id="IPR001753">
    <property type="entry name" value="Enoyl-CoA_hydra/iso"/>
</dbReference>
<dbReference type="PROSITE" id="PS00166">
    <property type="entry name" value="ENOYL_COA_HYDRATASE"/>
    <property type="match status" value="1"/>
</dbReference>
<dbReference type="Pfam" id="PF00378">
    <property type="entry name" value="ECH_1"/>
    <property type="match status" value="1"/>
</dbReference>
<evidence type="ECO:0000256" key="3">
    <source>
        <dbReference type="ARBA" id="ARBA00023709"/>
    </source>
</evidence>
<comment type="catalytic activity">
    <reaction evidence="3">
        <text>a (3S)-3-hydroxyacyl-CoA = a (2E)-enoyl-CoA + H2O</text>
        <dbReference type="Rhea" id="RHEA:16105"/>
        <dbReference type="ChEBI" id="CHEBI:15377"/>
        <dbReference type="ChEBI" id="CHEBI:57318"/>
        <dbReference type="ChEBI" id="CHEBI:58856"/>
        <dbReference type="EC" id="4.2.1.17"/>
    </reaction>
</comment>
<dbReference type="InterPro" id="IPR029045">
    <property type="entry name" value="ClpP/crotonase-like_dom_sf"/>
</dbReference>
<dbReference type="InterPro" id="IPR018376">
    <property type="entry name" value="Enoyl-CoA_hyd/isom_CS"/>
</dbReference>
<comment type="catalytic activity">
    <reaction evidence="4">
        <text>a 4-saturated-(3S)-3-hydroxyacyl-CoA = a (3E)-enoyl-CoA + H2O</text>
        <dbReference type="Rhea" id="RHEA:20724"/>
        <dbReference type="ChEBI" id="CHEBI:15377"/>
        <dbReference type="ChEBI" id="CHEBI:58521"/>
        <dbReference type="ChEBI" id="CHEBI:137480"/>
        <dbReference type="EC" id="4.2.1.17"/>
    </reaction>
</comment>
<evidence type="ECO:0000256" key="2">
    <source>
        <dbReference type="ARBA" id="ARBA00023239"/>
    </source>
</evidence>
<gene>
    <name evidence="7" type="ORF">ACFPZN_11835</name>
</gene>
<comment type="caution">
    <text evidence="7">The sequence shown here is derived from an EMBL/GenBank/DDBJ whole genome shotgun (WGS) entry which is preliminary data.</text>
</comment>
<evidence type="ECO:0000313" key="8">
    <source>
        <dbReference type="Proteomes" id="UP001596074"/>
    </source>
</evidence>
<dbReference type="Gene3D" id="1.10.12.10">
    <property type="entry name" value="Lyase 2-enoyl-coa Hydratase, Chain A, domain 2"/>
    <property type="match status" value="1"/>
</dbReference>
<evidence type="ECO:0000256" key="5">
    <source>
        <dbReference type="RuleBase" id="RU003707"/>
    </source>
</evidence>
<dbReference type="InterPro" id="IPR014748">
    <property type="entry name" value="Enoyl-CoA_hydra_C"/>
</dbReference>
<accession>A0ABW0ZUC0</accession>
<dbReference type="RefSeq" id="WP_378281925.1">
    <property type="nucleotide sequence ID" value="NZ_JBHSON010000013.1"/>
</dbReference>
<dbReference type="PANTHER" id="PTHR11941:SF54">
    <property type="entry name" value="ENOYL-COA HYDRATASE, MITOCHONDRIAL"/>
    <property type="match status" value="1"/>
</dbReference>
<organism evidence="7 8">
    <name type="scientific">Actinomadura rugatobispora</name>
    <dbReference type="NCBI Taxonomy" id="1994"/>
    <lineage>
        <taxon>Bacteria</taxon>
        <taxon>Bacillati</taxon>
        <taxon>Actinomycetota</taxon>
        <taxon>Actinomycetes</taxon>
        <taxon>Streptosporangiales</taxon>
        <taxon>Thermomonosporaceae</taxon>
        <taxon>Actinomadura</taxon>
    </lineage>
</organism>
<evidence type="ECO:0000256" key="1">
    <source>
        <dbReference type="ARBA" id="ARBA00005254"/>
    </source>
</evidence>
<proteinExistence type="inferred from homology"/>
<dbReference type="SUPFAM" id="SSF52096">
    <property type="entry name" value="ClpP/crotonase"/>
    <property type="match status" value="1"/>
</dbReference>
<name>A0ABW0ZUC0_9ACTN</name>
<dbReference type="CDD" id="cd06558">
    <property type="entry name" value="crotonase-like"/>
    <property type="match status" value="1"/>
</dbReference>
<feature type="region of interest" description="Disordered" evidence="6">
    <location>
        <begin position="1"/>
        <end position="20"/>
    </location>
</feature>
<protein>
    <submittedName>
        <fullName evidence="7">Enoyl-CoA hydratase/isomerase family protein</fullName>
    </submittedName>
</protein>
<comment type="similarity">
    <text evidence="1 5">Belongs to the enoyl-CoA hydratase/isomerase family.</text>
</comment>
<evidence type="ECO:0000256" key="4">
    <source>
        <dbReference type="ARBA" id="ARBA00023717"/>
    </source>
</evidence>
<reference evidence="8" key="1">
    <citation type="journal article" date="2019" name="Int. J. Syst. Evol. Microbiol.">
        <title>The Global Catalogue of Microorganisms (GCM) 10K type strain sequencing project: providing services to taxonomists for standard genome sequencing and annotation.</title>
        <authorList>
            <consortium name="The Broad Institute Genomics Platform"/>
            <consortium name="The Broad Institute Genome Sequencing Center for Infectious Disease"/>
            <person name="Wu L."/>
            <person name="Ma J."/>
        </authorList>
    </citation>
    <scope>NUCLEOTIDE SEQUENCE [LARGE SCALE GENOMIC DNA]</scope>
    <source>
        <strain evidence="8">KCTC 42087</strain>
    </source>
</reference>
<evidence type="ECO:0000256" key="6">
    <source>
        <dbReference type="SAM" id="MobiDB-lite"/>
    </source>
</evidence>
<dbReference type="Gene3D" id="3.90.226.10">
    <property type="entry name" value="2-enoyl-CoA Hydratase, Chain A, domain 1"/>
    <property type="match status" value="1"/>
</dbReference>
<sequence>MTDAHEGIPHMGRTDPPPPEAYETILYEVSDRVATVTLNRPKVLNAISPLMARELKHAYTAAEADPDVWVVVVTGTGRAFTSGADVGEIPGTGKVVYEEPYLSTHEQWDAPQEATPPFRTMTKPVIAAINGLCCGAGMDLVTTADIVIAADTAEFMDPHVSIGVVSARESVRLARVVPLNIALRMALLGKHERLGAQRAYDLGLVSELVPADGLRERAREIAELVNRNAPLAVRGTRMAVRKGLGLPLYEAELLAEAYRERVTRTEDALEGPAAFLERRSPEWRCQ</sequence>
<dbReference type="Proteomes" id="UP001596074">
    <property type="component" value="Unassembled WGS sequence"/>
</dbReference>
<keyword evidence="2" id="KW-0456">Lyase</keyword>
<evidence type="ECO:0000313" key="7">
    <source>
        <dbReference type="EMBL" id="MFC5746302.1"/>
    </source>
</evidence>
<dbReference type="EMBL" id="JBHSON010000013">
    <property type="protein sequence ID" value="MFC5746302.1"/>
    <property type="molecule type" value="Genomic_DNA"/>
</dbReference>
<dbReference type="PANTHER" id="PTHR11941">
    <property type="entry name" value="ENOYL-COA HYDRATASE-RELATED"/>
    <property type="match status" value="1"/>
</dbReference>